<sequence length="55" mass="5874">MCAQSPRVGQEVLLDFINGYPNQPIISDSSTGIKSSKLKVSDNAIALKAAQIKLN</sequence>
<dbReference type="AlphaFoldDB" id="A0AAE9YP41"/>
<proteinExistence type="predicted"/>
<name>A0AAE9YP41_9GAMM</name>
<evidence type="ECO:0000313" key="2">
    <source>
        <dbReference type="Proteomes" id="UP000032568"/>
    </source>
</evidence>
<dbReference type="InterPro" id="IPR037026">
    <property type="entry name" value="Vgr_OB-fold_dom_sf"/>
</dbReference>
<dbReference type="Proteomes" id="UP000032568">
    <property type="component" value="Chromosome"/>
</dbReference>
<dbReference type="Gene3D" id="2.40.50.230">
    <property type="entry name" value="Gp5 N-terminal domain"/>
    <property type="match status" value="1"/>
</dbReference>
<organism evidence="1 2">
    <name type="scientific">Thalassomonas actiniarum</name>
    <dbReference type="NCBI Taxonomy" id="485447"/>
    <lineage>
        <taxon>Bacteria</taxon>
        <taxon>Pseudomonadati</taxon>
        <taxon>Pseudomonadota</taxon>
        <taxon>Gammaproteobacteria</taxon>
        <taxon>Alteromonadales</taxon>
        <taxon>Colwelliaceae</taxon>
        <taxon>Thalassomonas</taxon>
    </lineage>
</organism>
<dbReference type="RefSeq" id="WP_160298244.1">
    <property type="nucleotide sequence ID" value="NZ_CP059735.1"/>
</dbReference>
<protein>
    <submittedName>
        <fullName evidence="1">Uncharacterized protein</fullName>
    </submittedName>
</protein>
<evidence type="ECO:0000313" key="1">
    <source>
        <dbReference type="EMBL" id="WDD96956.1"/>
    </source>
</evidence>
<keyword evidence="2" id="KW-1185">Reference proteome</keyword>
<reference evidence="1 2" key="2">
    <citation type="journal article" date="2022" name="Mar. Drugs">
        <title>Bioassay-Guided Fractionation Leads to the Detection of Cholic Acid Generated by the Rare Thalassomonas sp.</title>
        <authorList>
            <person name="Pheiffer F."/>
            <person name="Schneider Y.K."/>
            <person name="Hansen E.H."/>
            <person name="Andersen J.H."/>
            <person name="Isaksson J."/>
            <person name="Busche T."/>
            <person name="R C."/>
            <person name="Kalinowski J."/>
            <person name="Zyl L.V."/>
            <person name="Trindade M."/>
        </authorList>
    </citation>
    <scope>NUCLEOTIDE SEQUENCE [LARGE SCALE GENOMIC DNA]</scope>
    <source>
        <strain evidence="1 2">A5K-106</strain>
    </source>
</reference>
<accession>A0AAE9YP41</accession>
<reference evidence="1 2" key="1">
    <citation type="journal article" date="2015" name="Genome Announc.">
        <title>Draft Genome Sequences of Marine Isolates of Thalassomonas viridans and Thalassomonas actiniarum.</title>
        <authorList>
            <person name="Olonade I."/>
            <person name="van Zyl L.J."/>
            <person name="Trindade M."/>
        </authorList>
    </citation>
    <scope>NUCLEOTIDE SEQUENCE [LARGE SCALE GENOMIC DNA]</scope>
    <source>
        <strain evidence="1 2">A5K-106</strain>
    </source>
</reference>
<gene>
    <name evidence="1" type="ORF">SG35_016500</name>
</gene>
<dbReference type="EMBL" id="CP059735">
    <property type="protein sequence ID" value="WDD96956.1"/>
    <property type="molecule type" value="Genomic_DNA"/>
</dbReference>
<dbReference type="SUPFAM" id="SSF69255">
    <property type="entry name" value="gp5 N-terminal domain-like"/>
    <property type="match status" value="1"/>
</dbReference>
<dbReference type="KEGG" id="tact:SG35_016500"/>